<gene>
    <name evidence="10 13" type="primary">grpE</name>
    <name evidence="13" type="ORF">COT24_04850</name>
</gene>
<evidence type="ECO:0000313" key="13">
    <source>
        <dbReference type="EMBL" id="PIS42180.1"/>
    </source>
</evidence>
<keyword evidence="5 10" id="KW-0346">Stress response</keyword>
<name>A0A2H0YUP5_9BACT</name>
<dbReference type="CDD" id="cd00446">
    <property type="entry name" value="GrpE"/>
    <property type="match status" value="1"/>
</dbReference>
<dbReference type="PROSITE" id="PS01071">
    <property type="entry name" value="GRPE"/>
    <property type="match status" value="1"/>
</dbReference>
<evidence type="ECO:0000256" key="11">
    <source>
        <dbReference type="RuleBase" id="RU000639"/>
    </source>
</evidence>
<evidence type="ECO:0000256" key="3">
    <source>
        <dbReference type="ARBA" id="ARBA00011738"/>
    </source>
</evidence>
<evidence type="ECO:0000256" key="6">
    <source>
        <dbReference type="ARBA" id="ARBA00023186"/>
    </source>
</evidence>
<evidence type="ECO:0000256" key="5">
    <source>
        <dbReference type="ARBA" id="ARBA00023016"/>
    </source>
</evidence>
<dbReference type="PRINTS" id="PR00773">
    <property type="entry name" value="GRPEPROTEIN"/>
</dbReference>
<dbReference type="GO" id="GO:0000774">
    <property type="term" value="F:adenyl-nucleotide exchange factor activity"/>
    <property type="evidence" value="ECO:0007669"/>
    <property type="project" value="InterPro"/>
</dbReference>
<comment type="caution">
    <text evidence="13">The sequence shown here is derived from an EMBL/GenBank/DDBJ whole genome shotgun (WGS) entry which is preliminary data.</text>
</comment>
<evidence type="ECO:0000256" key="7">
    <source>
        <dbReference type="ARBA" id="ARBA00053401"/>
    </source>
</evidence>
<dbReference type="FunFam" id="2.30.22.10:FF:000001">
    <property type="entry name" value="Protein GrpE"/>
    <property type="match status" value="1"/>
</dbReference>
<dbReference type="Gene3D" id="2.30.22.10">
    <property type="entry name" value="Head domain of nucleotide exchange factor GrpE"/>
    <property type="match status" value="1"/>
</dbReference>
<dbReference type="GO" id="GO:0051082">
    <property type="term" value="F:unfolded protein binding"/>
    <property type="evidence" value="ECO:0007669"/>
    <property type="project" value="TreeGrafter"/>
</dbReference>
<proteinExistence type="inferred from homology"/>
<dbReference type="InterPro" id="IPR009012">
    <property type="entry name" value="GrpE_head"/>
</dbReference>
<comment type="subunit">
    <text evidence="3 10">Homodimer.</text>
</comment>
<comment type="similarity">
    <text evidence="2 10 12">Belongs to the GrpE family.</text>
</comment>
<reference evidence="13 14" key="1">
    <citation type="submission" date="2017-09" db="EMBL/GenBank/DDBJ databases">
        <title>Depth-based differentiation of microbial function through sediment-hosted aquifers and enrichment of novel symbionts in the deep terrestrial subsurface.</title>
        <authorList>
            <person name="Probst A.J."/>
            <person name="Ladd B."/>
            <person name="Jarett J.K."/>
            <person name="Geller-Mcgrath D.E."/>
            <person name="Sieber C.M."/>
            <person name="Emerson J.B."/>
            <person name="Anantharaman K."/>
            <person name="Thomas B.C."/>
            <person name="Malmstrom R."/>
            <person name="Stieglmeier M."/>
            <person name="Klingl A."/>
            <person name="Woyke T."/>
            <person name="Ryan C.M."/>
            <person name="Banfield J.F."/>
        </authorList>
    </citation>
    <scope>NUCLEOTIDE SEQUENCE [LARGE SCALE GENOMIC DNA]</scope>
    <source>
        <strain evidence="13">CG08_land_8_20_14_0_20_40_16</strain>
    </source>
</reference>
<sequence length="168" mass="19512">MDEPKKNEDPKNELEIVQKQAEEYLNGWKRAKADYINFKKETEKKQKELIEFATAGLLLELFTLVDQFKQAFRHLPVEQKDGEWIKGIKHIQSNLNKILKNYGIEEIKAVGEKFNPQWHDAVEEVESDQAEGTVVEEVKTGFKMHDKVIVPAKVKVSKKKSEARNSKF</sequence>
<dbReference type="AlphaFoldDB" id="A0A2H0YUP5"/>
<accession>A0A2H0YUP5</accession>
<evidence type="ECO:0000256" key="1">
    <source>
        <dbReference type="ARBA" id="ARBA00004496"/>
    </source>
</evidence>
<dbReference type="GO" id="GO:0042803">
    <property type="term" value="F:protein homodimerization activity"/>
    <property type="evidence" value="ECO:0007669"/>
    <property type="project" value="InterPro"/>
</dbReference>
<evidence type="ECO:0000313" key="14">
    <source>
        <dbReference type="Proteomes" id="UP000231542"/>
    </source>
</evidence>
<dbReference type="InterPro" id="IPR013805">
    <property type="entry name" value="GrpE_CC"/>
</dbReference>
<dbReference type="PANTHER" id="PTHR21237:SF23">
    <property type="entry name" value="GRPE PROTEIN HOMOLOG, MITOCHONDRIAL"/>
    <property type="match status" value="1"/>
</dbReference>
<evidence type="ECO:0000256" key="12">
    <source>
        <dbReference type="RuleBase" id="RU004478"/>
    </source>
</evidence>
<dbReference type="Proteomes" id="UP000231542">
    <property type="component" value="Unassembled WGS sequence"/>
</dbReference>
<organism evidence="13 14">
    <name type="scientific">Candidatus Kerfeldbacteria bacterium CG08_land_8_20_14_0_20_40_16</name>
    <dbReference type="NCBI Taxonomy" id="2014244"/>
    <lineage>
        <taxon>Bacteria</taxon>
        <taxon>Candidatus Kerfeldiibacteriota</taxon>
    </lineage>
</organism>
<evidence type="ECO:0000256" key="10">
    <source>
        <dbReference type="HAMAP-Rule" id="MF_01151"/>
    </source>
</evidence>
<evidence type="ECO:0000256" key="9">
    <source>
        <dbReference type="ARBA" id="ARBA00076414"/>
    </source>
</evidence>
<keyword evidence="6 10" id="KW-0143">Chaperone</keyword>
<comment type="function">
    <text evidence="7 10 11">Participates actively in the response to hyperosmotic and heat shock by preventing the aggregation of stress-denatured proteins, in association with DnaK and GrpE. It is the nucleotide exchange factor for DnaK and may function as a thermosensor. Unfolded proteins bind initially to DnaJ; upon interaction with the DnaJ-bound protein, DnaK hydrolyzes its bound ATP, resulting in the formation of a stable complex. GrpE releases ADP from DnaK; ATP binding to DnaK triggers the release of the substrate protein, thus completing the reaction cycle. Several rounds of ATP-dependent interactions between DnaJ, DnaK and GrpE are required for fully efficient folding.</text>
</comment>
<dbReference type="GO" id="GO:0051087">
    <property type="term" value="F:protein-folding chaperone binding"/>
    <property type="evidence" value="ECO:0007669"/>
    <property type="project" value="InterPro"/>
</dbReference>
<protein>
    <recommendedName>
        <fullName evidence="8 10">Protein GrpE</fullName>
    </recommendedName>
    <alternativeName>
        <fullName evidence="9 10">HSP-70 cofactor</fullName>
    </alternativeName>
</protein>
<dbReference type="InterPro" id="IPR000740">
    <property type="entry name" value="GrpE"/>
</dbReference>
<dbReference type="GO" id="GO:0006457">
    <property type="term" value="P:protein folding"/>
    <property type="evidence" value="ECO:0007669"/>
    <property type="project" value="InterPro"/>
</dbReference>
<evidence type="ECO:0000256" key="4">
    <source>
        <dbReference type="ARBA" id="ARBA00022490"/>
    </source>
</evidence>
<dbReference type="EMBL" id="PEXU01000055">
    <property type="protein sequence ID" value="PIS42180.1"/>
    <property type="molecule type" value="Genomic_DNA"/>
</dbReference>
<evidence type="ECO:0000256" key="2">
    <source>
        <dbReference type="ARBA" id="ARBA00009054"/>
    </source>
</evidence>
<keyword evidence="4 10" id="KW-0963">Cytoplasm</keyword>
<dbReference type="HAMAP" id="MF_01151">
    <property type="entry name" value="GrpE"/>
    <property type="match status" value="1"/>
</dbReference>
<dbReference type="Gene3D" id="3.90.20.20">
    <property type="match status" value="1"/>
</dbReference>
<comment type="subcellular location">
    <subcellularLocation>
        <location evidence="1 10">Cytoplasm</location>
    </subcellularLocation>
</comment>
<dbReference type="GO" id="GO:0005737">
    <property type="term" value="C:cytoplasm"/>
    <property type="evidence" value="ECO:0007669"/>
    <property type="project" value="UniProtKB-SubCell"/>
</dbReference>
<dbReference type="PANTHER" id="PTHR21237">
    <property type="entry name" value="GRPE PROTEIN"/>
    <property type="match status" value="1"/>
</dbReference>
<evidence type="ECO:0000256" key="8">
    <source>
        <dbReference type="ARBA" id="ARBA00072274"/>
    </source>
</evidence>
<dbReference type="SUPFAM" id="SSF58014">
    <property type="entry name" value="Coiled-coil domain of nucleotide exchange factor GrpE"/>
    <property type="match status" value="1"/>
</dbReference>
<dbReference type="SUPFAM" id="SSF51064">
    <property type="entry name" value="Head domain of nucleotide exchange factor GrpE"/>
    <property type="match status" value="1"/>
</dbReference>
<dbReference type="Pfam" id="PF01025">
    <property type="entry name" value="GrpE"/>
    <property type="match status" value="1"/>
</dbReference>